<dbReference type="PROSITE" id="PS50113">
    <property type="entry name" value="PAC"/>
    <property type="match status" value="1"/>
</dbReference>
<evidence type="ECO:0000259" key="4">
    <source>
        <dbReference type="PROSITE" id="PS50887"/>
    </source>
</evidence>
<protein>
    <submittedName>
        <fullName evidence="5">Diguanylate cyclase</fullName>
        <ecNumber evidence="5">2.7.7.65</ecNumber>
    </submittedName>
</protein>
<dbReference type="PROSITE" id="PS50887">
    <property type="entry name" value="GGDEF"/>
    <property type="match status" value="1"/>
</dbReference>
<dbReference type="Pfam" id="PF13426">
    <property type="entry name" value="PAS_9"/>
    <property type="match status" value="1"/>
</dbReference>
<feature type="domain" description="GGDEF" evidence="4">
    <location>
        <begin position="469"/>
        <end position="588"/>
    </location>
</feature>
<feature type="domain" description="PAC" evidence="3">
    <location>
        <begin position="267"/>
        <end position="319"/>
    </location>
</feature>
<proteinExistence type="predicted"/>
<dbReference type="NCBIfam" id="TIGR00229">
    <property type="entry name" value="sensory_box"/>
    <property type="match status" value="1"/>
</dbReference>
<reference evidence="5" key="1">
    <citation type="submission" date="2024-10" db="EMBL/GenBank/DDBJ databases">
        <authorList>
            <person name="Lesea H.P."/>
            <person name="Kuehl J.V."/>
            <person name="Chandonia J.-M."/>
        </authorList>
    </citation>
    <scope>NUCLEOTIDE SEQUENCE</scope>
    <source>
        <strain evidence="5">FW102-FHT14D07</strain>
    </source>
</reference>
<dbReference type="Gene3D" id="3.30.450.20">
    <property type="entry name" value="PAS domain"/>
    <property type="match status" value="2"/>
</dbReference>
<dbReference type="PROSITE" id="PS50112">
    <property type="entry name" value="PAS"/>
    <property type="match status" value="1"/>
</dbReference>
<dbReference type="InterPro" id="IPR029787">
    <property type="entry name" value="Nucleotide_cyclase"/>
</dbReference>
<dbReference type="EC" id="2.7.7.65" evidence="5"/>
<dbReference type="PANTHER" id="PTHR44757">
    <property type="entry name" value="DIGUANYLATE CYCLASE DGCP"/>
    <property type="match status" value="1"/>
</dbReference>
<dbReference type="SMART" id="SM00267">
    <property type="entry name" value="GGDEF"/>
    <property type="match status" value="1"/>
</dbReference>
<sequence>MSAASHHADETLRLATLRAMGALDTRAEPLFDALVRSAAAASGRALALIVLVDADGRGLAVHGPAADIDEPSVLRVLAKASSGVLAIPDARLDPRCADDPLVAGAAGIRCFVAVPIRPGESAKAGALCVLDRVPGTLDERQHETLRQLARAVAQVLETRPVAHRNKPAPVGAAPSLRQPPESARETEPKRRTHAALLERTGCLLGAGGWELDLATKAITWSDQTCRLHDVPPGFHPSLEEAVSFYDAGARPVIDAAVRKSIDTGEGWDLQLPLTTATGRRIWVRAVGIVERAEDGTPLRLAGAFQDITLQRRAIAALEASDRRYRKLFQYSPGLICTHDHEGVLLSVNPAAAKSLGYSVGEMIGRPLTDFMRAEQRPRFAEYLLRIMRKDSDTGMLQVIAKDGSEHVWQYHNVLDDDVEGDDPYVLGHALDVTERFRQESQLREWSIHDALTGCFNRRYLAELTAGPAAGWGCIVFDLDHFKQVNDTHGHARGDEVLVAMATFLRNHVRPQDAVIRLGGDEFLVLLRGAGEELTQGVVDRLDADRAAAPIGFTMGATTVVPGASLEAALGEADRRLYKAREGRPKRAT</sequence>
<dbReference type="InterPro" id="IPR052155">
    <property type="entry name" value="Biofilm_reg_signaling"/>
</dbReference>
<evidence type="ECO:0000256" key="1">
    <source>
        <dbReference type="SAM" id="MobiDB-lite"/>
    </source>
</evidence>
<dbReference type="InterPro" id="IPR000700">
    <property type="entry name" value="PAS-assoc_C"/>
</dbReference>
<dbReference type="InterPro" id="IPR043128">
    <property type="entry name" value="Rev_trsase/Diguanyl_cyclase"/>
</dbReference>
<dbReference type="SMART" id="SM00086">
    <property type="entry name" value="PAC"/>
    <property type="match status" value="2"/>
</dbReference>
<evidence type="ECO:0000259" key="3">
    <source>
        <dbReference type="PROSITE" id="PS50113"/>
    </source>
</evidence>
<dbReference type="EMBL" id="CP170721">
    <property type="protein sequence ID" value="XIA17673.1"/>
    <property type="molecule type" value="Genomic_DNA"/>
</dbReference>
<dbReference type="InterPro" id="IPR000160">
    <property type="entry name" value="GGDEF_dom"/>
</dbReference>
<dbReference type="CDD" id="cd00130">
    <property type="entry name" value="PAS"/>
    <property type="match status" value="2"/>
</dbReference>
<keyword evidence="5" id="KW-0548">Nucleotidyltransferase</keyword>
<dbReference type="InterPro" id="IPR000014">
    <property type="entry name" value="PAS"/>
</dbReference>
<dbReference type="InterPro" id="IPR001610">
    <property type="entry name" value="PAC"/>
</dbReference>
<feature type="domain" description="PAS" evidence="2">
    <location>
        <begin position="320"/>
        <end position="390"/>
    </location>
</feature>
<name>A0AB74UM82_9GAMM</name>
<dbReference type="RefSeq" id="WP_395116094.1">
    <property type="nucleotide sequence ID" value="NZ_CP170721.1"/>
</dbReference>
<dbReference type="SUPFAM" id="SSF55781">
    <property type="entry name" value="GAF domain-like"/>
    <property type="match status" value="1"/>
</dbReference>
<dbReference type="InterPro" id="IPR029016">
    <property type="entry name" value="GAF-like_dom_sf"/>
</dbReference>
<dbReference type="Pfam" id="PF00990">
    <property type="entry name" value="GGDEF"/>
    <property type="match status" value="1"/>
</dbReference>
<dbReference type="AlphaFoldDB" id="A0AB74UM82"/>
<organism evidence="5">
    <name type="scientific">Rhodanobacter sp. FW102-FHT14D07</name>
    <dbReference type="NCBI Taxonomy" id="3351462"/>
    <lineage>
        <taxon>Bacteria</taxon>
        <taxon>Pseudomonadati</taxon>
        <taxon>Pseudomonadota</taxon>
        <taxon>Gammaproteobacteria</taxon>
        <taxon>Lysobacterales</taxon>
        <taxon>Rhodanobacteraceae</taxon>
        <taxon>Rhodanobacter</taxon>
    </lineage>
</organism>
<keyword evidence="5" id="KW-0808">Transferase</keyword>
<evidence type="ECO:0000259" key="2">
    <source>
        <dbReference type="PROSITE" id="PS50112"/>
    </source>
</evidence>
<dbReference type="SMART" id="SM00091">
    <property type="entry name" value="PAS"/>
    <property type="match status" value="1"/>
</dbReference>
<accession>A0AB74UM82</accession>
<dbReference type="PANTHER" id="PTHR44757:SF2">
    <property type="entry name" value="BIOFILM ARCHITECTURE MAINTENANCE PROTEIN MBAA"/>
    <property type="match status" value="1"/>
</dbReference>
<dbReference type="Gene3D" id="3.30.70.270">
    <property type="match status" value="1"/>
</dbReference>
<evidence type="ECO:0000313" key="5">
    <source>
        <dbReference type="EMBL" id="XIA17673.1"/>
    </source>
</evidence>
<dbReference type="InterPro" id="IPR003018">
    <property type="entry name" value="GAF"/>
</dbReference>
<dbReference type="SUPFAM" id="SSF55073">
    <property type="entry name" value="Nucleotide cyclase"/>
    <property type="match status" value="1"/>
</dbReference>
<dbReference type="Gene3D" id="3.30.450.40">
    <property type="match status" value="1"/>
</dbReference>
<dbReference type="Pfam" id="PF01590">
    <property type="entry name" value="GAF"/>
    <property type="match status" value="1"/>
</dbReference>
<dbReference type="CDD" id="cd01949">
    <property type="entry name" value="GGDEF"/>
    <property type="match status" value="1"/>
</dbReference>
<dbReference type="Pfam" id="PF08448">
    <property type="entry name" value="PAS_4"/>
    <property type="match status" value="1"/>
</dbReference>
<dbReference type="InterPro" id="IPR013656">
    <property type="entry name" value="PAS_4"/>
</dbReference>
<gene>
    <name evidence="5" type="ORF">ACFYG5_14050</name>
</gene>
<dbReference type="NCBIfam" id="TIGR00254">
    <property type="entry name" value="GGDEF"/>
    <property type="match status" value="1"/>
</dbReference>
<dbReference type="SUPFAM" id="SSF55785">
    <property type="entry name" value="PYP-like sensor domain (PAS domain)"/>
    <property type="match status" value="2"/>
</dbReference>
<dbReference type="GO" id="GO:0052621">
    <property type="term" value="F:diguanylate cyclase activity"/>
    <property type="evidence" value="ECO:0007669"/>
    <property type="project" value="UniProtKB-EC"/>
</dbReference>
<feature type="region of interest" description="Disordered" evidence="1">
    <location>
        <begin position="164"/>
        <end position="190"/>
    </location>
</feature>
<dbReference type="InterPro" id="IPR035965">
    <property type="entry name" value="PAS-like_dom_sf"/>
</dbReference>